<evidence type="ECO:0000259" key="4">
    <source>
        <dbReference type="Pfam" id="PF13205"/>
    </source>
</evidence>
<dbReference type="Proteomes" id="UP001594288">
    <property type="component" value="Unassembled WGS sequence"/>
</dbReference>
<protein>
    <submittedName>
        <fullName evidence="5">Ig-like domain-containing protein</fullName>
    </submittedName>
</protein>
<dbReference type="Pfam" id="PF13205">
    <property type="entry name" value="Big_5"/>
    <property type="match status" value="1"/>
</dbReference>
<dbReference type="InterPro" id="IPR032812">
    <property type="entry name" value="SbsA_Ig"/>
</dbReference>
<keyword evidence="1 3" id="KW-0732">Signal</keyword>
<sequence>MKNIALVLAVTFAAGIFAGCGDDSGSGPSDSTAPTVTLTDPADGATGISPNRPVRISFSELMDVASLDSIFIDGIAVGAREYDDDTHSVTIWLAQMPEAGTEYDVRVSAAVQDHAGKGMGSDYTFSYTTGPFSCGSLYDPFEDNDGIATAKDVALDTWYWLIPSCGVNARFDYYRFTLADPAKATVKVNFVYADTTHFRWGISFFREFGDAYAQIGYAPVPFPQELSFHFSFPPGTYYATIYEQD</sequence>
<keyword evidence="6" id="KW-1185">Reference proteome</keyword>
<accession>A0ABV6YQM1</accession>
<feature type="region of interest" description="Disordered" evidence="2">
    <location>
        <begin position="24"/>
        <end position="49"/>
    </location>
</feature>
<reference evidence="5 6" key="1">
    <citation type="submission" date="2024-09" db="EMBL/GenBank/DDBJ databases">
        <authorList>
            <person name="D'Angelo T."/>
        </authorList>
    </citation>
    <scope>NUCLEOTIDE SEQUENCE [LARGE SCALE GENOMIC DNA]</scope>
    <source>
        <strain evidence="5">SAG AM-311-F02</strain>
    </source>
</reference>
<feature type="domain" description="SbsA Ig-like" evidence="4">
    <location>
        <begin position="30"/>
        <end position="129"/>
    </location>
</feature>
<evidence type="ECO:0000313" key="5">
    <source>
        <dbReference type="EMBL" id="MFC1800360.1"/>
    </source>
</evidence>
<dbReference type="Gene3D" id="2.60.40.1220">
    <property type="match status" value="1"/>
</dbReference>
<dbReference type="Gene3D" id="2.60.120.380">
    <property type="match status" value="1"/>
</dbReference>
<dbReference type="InterPro" id="IPR014755">
    <property type="entry name" value="Cu-Rt/internalin_Ig-like"/>
</dbReference>
<feature type="chain" id="PRO_5046830635" evidence="3">
    <location>
        <begin position="19"/>
        <end position="245"/>
    </location>
</feature>
<evidence type="ECO:0000313" key="6">
    <source>
        <dbReference type="Proteomes" id="UP001594288"/>
    </source>
</evidence>
<dbReference type="PROSITE" id="PS51257">
    <property type="entry name" value="PROKAR_LIPOPROTEIN"/>
    <property type="match status" value="1"/>
</dbReference>
<name>A0ABV6YQM1_UNCEI</name>
<organism evidence="5 6">
    <name type="scientific">Eiseniibacteriota bacterium</name>
    <dbReference type="NCBI Taxonomy" id="2212470"/>
    <lineage>
        <taxon>Bacteria</taxon>
        <taxon>Candidatus Eiseniibacteriota</taxon>
    </lineage>
</organism>
<evidence type="ECO:0000256" key="1">
    <source>
        <dbReference type="ARBA" id="ARBA00022729"/>
    </source>
</evidence>
<proteinExistence type="predicted"/>
<dbReference type="EMBL" id="JBHPEI010000131">
    <property type="protein sequence ID" value="MFC1800360.1"/>
    <property type="molecule type" value="Genomic_DNA"/>
</dbReference>
<comment type="caution">
    <text evidence="5">The sequence shown here is derived from an EMBL/GenBank/DDBJ whole genome shotgun (WGS) entry which is preliminary data.</text>
</comment>
<evidence type="ECO:0000256" key="2">
    <source>
        <dbReference type="SAM" id="MobiDB-lite"/>
    </source>
</evidence>
<feature type="non-terminal residue" evidence="5">
    <location>
        <position position="245"/>
    </location>
</feature>
<feature type="signal peptide" evidence="3">
    <location>
        <begin position="1"/>
        <end position="18"/>
    </location>
</feature>
<evidence type="ECO:0000256" key="3">
    <source>
        <dbReference type="SAM" id="SignalP"/>
    </source>
</evidence>
<gene>
    <name evidence="5" type="ORF">ACFL2Z_05610</name>
</gene>